<keyword evidence="2" id="KW-0805">Transcription regulation</keyword>
<keyword evidence="3" id="KW-0731">Sigma factor</keyword>
<dbReference type="PANTHER" id="PTHR43133:SF8">
    <property type="entry name" value="RNA POLYMERASE SIGMA FACTOR HI_1459-RELATED"/>
    <property type="match status" value="1"/>
</dbReference>
<dbReference type="InterPro" id="IPR039425">
    <property type="entry name" value="RNA_pol_sigma-70-like"/>
</dbReference>
<evidence type="ECO:0000256" key="1">
    <source>
        <dbReference type="ARBA" id="ARBA00010641"/>
    </source>
</evidence>
<evidence type="ECO:0000259" key="6">
    <source>
        <dbReference type="Pfam" id="PF04542"/>
    </source>
</evidence>
<dbReference type="GO" id="GO:0016987">
    <property type="term" value="F:sigma factor activity"/>
    <property type="evidence" value="ECO:0007669"/>
    <property type="project" value="UniProtKB-KW"/>
</dbReference>
<comment type="similarity">
    <text evidence="1">Belongs to the sigma-70 factor family. ECF subfamily.</text>
</comment>
<name>A0A923S7V8_9FIRM</name>
<dbReference type="SUPFAM" id="SSF88946">
    <property type="entry name" value="Sigma2 domain of RNA polymerase sigma factors"/>
    <property type="match status" value="1"/>
</dbReference>
<comment type="caution">
    <text evidence="8">The sequence shown here is derived from an EMBL/GenBank/DDBJ whole genome shotgun (WGS) entry which is preliminary data.</text>
</comment>
<dbReference type="PANTHER" id="PTHR43133">
    <property type="entry name" value="RNA POLYMERASE ECF-TYPE SIGMA FACTO"/>
    <property type="match status" value="1"/>
</dbReference>
<reference evidence="8" key="1">
    <citation type="submission" date="2020-08" db="EMBL/GenBank/DDBJ databases">
        <title>Genome public.</title>
        <authorList>
            <person name="Liu C."/>
            <person name="Sun Q."/>
        </authorList>
    </citation>
    <scope>NUCLEOTIDE SEQUENCE</scope>
    <source>
        <strain evidence="8">BX15</strain>
    </source>
</reference>
<dbReference type="InterPro" id="IPR007627">
    <property type="entry name" value="RNA_pol_sigma70_r2"/>
</dbReference>
<dbReference type="GO" id="GO:0006352">
    <property type="term" value="P:DNA-templated transcription initiation"/>
    <property type="evidence" value="ECO:0007669"/>
    <property type="project" value="InterPro"/>
</dbReference>
<dbReference type="AlphaFoldDB" id="A0A923S7V8"/>
<keyword evidence="4" id="KW-0238">DNA-binding</keyword>
<dbReference type="InterPro" id="IPR014284">
    <property type="entry name" value="RNA_pol_sigma-70_dom"/>
</dbReference>
<evidence type="ECO:0000256" key="3">
    <source>
        <dbReference type="ARBA" id="ARBA00023082"/>
    </source>
</evidence>
<protein>
    <submittedName>
        <fullName evidence="8">RNA polymerase sigma factor</fullName>
    </submittedName>
</protein>
<dbReference type="InterPro" id="IPR036388">
    <property type="entry name" value="WH-like_DNA-bd_sf"/>
</dbReference>
<dbReference type="GO" id="GO:0003677">
    <property type="term" value="F:DNA binding"/>
    <property type="evidence" value="ECO:0007669"/>
    <property type="project" value="UniProtKB-KW"/>
</dbReference>
<evidence type="ECO:0000313" key="9">
    <source>
        <dbReference type="Proteomes" id="UP000620327"/>
    </source>
</evidence>
<dbReference type="NCBIfam" id="TIGR02937">
    <property type="entry name" value="sigma70-ECF"/>
    <property type="match status" value="1"/>
</dbReference>
<dbReference type="Gene3D" id="1.10.1740.10">
    <property type="match status" value="1"/>
</dbReference>
<evidence type="ECO:0000313" key="8">
    <source>
        <dbReference type="EMBL" id="MBC5770573.1"/>
    </source>
</evidence>
<dbReference type="InterPro" id="IPR007630">
    <property type="entry name" value="RNA_pol_sigma70_r4"/>
</dbReference>
<keyword evidence="5" id="KW-0804">Transcription</keyword>
<dbReference type="RefSeq" id="WP_187014823.1">
    <property type="nucleotide sequence ID" value="NZ_JACOQI010000008.1"/>
</dbReference>
<dbReference type="Pfam" id="PF04542">
    <property type="entry name" value="Sigma70_r2"/>
    <property type="match status" value="1"/>
</dbReference>
<dbReference type="InterPro" id="IPR013325">
    <property type="entry name" value="RNA_pol_sigma_r2"/>
</dbReference>
<evidence type="ECO:0000259" key="7">
    <source>
        <dbReference type="Pfam" id="PF04545"/>
    </source>
</evidence>
<dbReference type="SUPFAM" id="SSF88659">
    <property type="entry name" value="Sigma3 and sigma4 domains of RNA polymerase sigma factors"/>
    <property type="match status" value="1"/>
</dbReference>
<sequence length="186" mass="21890">MDDRSIVALYLRRDETAVRQTAEKYGSRLRTLAYGIVNDLQTAEECENDTYMEAWRTIPPHEPSDHFYAFLARITRHISLNCCRDRSRLKRSAFICELSAEMEQCIPAPDDSSCRMDDLALRTAINDFLGKLDEEKRNMFVRRYWYLDSVADIAKRYGISESKVKTTLFRCRNRLREHLNKEGYTI</sequence>
<proteinExistence type="inferred from homology"/>
<gene>
    <name evidence="8" type="ORF">H8Z83_09600</name>
</gene>
<dbReference type="EMBL" id="JACOQI010000008">
    <property type="protein sequence ID" value="MBC5770573.1"/>
    <property type="molecule type" value="Genomic_DNA"/>
</dbReference>
<accession>A0A923S7V8</accession>
<feature type="domain" description="RNA polymerase sigma-70 region 4" evidence="7">
    <location>
        <begin position="129"/>
        <end position="177"/>
    </location>
</feature>
<feature type="domain" description="RNA polymerase sigma-70 region 2" evidence="6">
    <location>
        <begin position="23"/>
        <end position="88"/>
    </location>
</feature>
<organism evidence="8 9">
    <name type="scientific">Dysosmobacter segnis</name>
    <dbReference type="NCBI Taxonomy" id="2763042"/>
    <lineage>
        <taxon>Bacteria</taxon>
        <taxon>Bacillati</taxon>
        <taxon>Bacillota</taxon>
        <taxon>Clostridia</taxon>
        <taxon>Eubacteriales</taxon>
        <taxon>Oscillospiraceae</taxon>
        <taxon>Dysosmobacter</taxon>
    </lineage>
</organism>
<evidence type="ECO:0000256" key="5">
    <source>
        <dbReference type="ARBA" id="ARBA00023163"/>
    </source>
</evidence>
<dbReference type="Gene3D" id="1.10.10.10">
    <property type="entry name" value="Winged helix-like DNA-binding domain superfamily/Winged helix DNA-binding domain"/>
    <property type="match status" value="1"/>
</dbReference>
<dbReference type="Proteomes" id="UP000620327">
    <property type="component" value="Unassembled WGS sequence"/>
</dbReference>
<keyword evidence="9" id="KW-1185">Reference proteome</keyword>
<dbReference type="InterPro" id="IPR013324">
    <property type="entry name" value="RNA_pol_sigma_r3/r4-like"/>
</dbReference>
<dbReference type="Pfam" id="PF04545">
    <property type="entry name" value="Sigma70_r4"/>
    <property type="match status" value="1"/>
</dbReference>
<evidence type="ECO:0000256" key="4">
    <source>
        <dbReference type="ARBA" id="ARBA00023125"/>
    </source>
</evidence>
<evidence type="ECO:0000256" key="2">
    <source>
        <dbReference type="ARBA" id="ARBA00023015"/>
    </source>
</evidence>